<dbReference type="PANTHER" id="PTHR15060:SF0">
    <property type="entry name" value="INTERLEUKIN-15 RECEPTOR SUBUNIT ALPHA"/>
    <property type="match status" value="1"/>
</dbReference>
<feature type="compositionally biased region" description="Polar residues" evidence="1">
    <location>
        <begin position="81"/>
        <end position="96"/>
    </location>
</feature>
<feature type="compositionally biased region" description="Polar residues" evidence="1">
    <location>
        <begin position="1"/>
        <end position="10"/>
    </location>
</feature>
<dbReference type="Gene3D" id="2.20.28.230">
    <property type="match status" value="1"/>
</dbReference>
<accession>A0A8D0MVM1</accession>
<reference evidence="2" key="1">
    <citation type="submission" date="2025-08" db="UniProtKB">
        <authorList>
            <consortium name="Ensembl"/>
        </authorList>
    </citation>
    <scope>IDENTIFICATION</scope>
</reference>
<organism evidence="2 3">
    <name type="scientific">Sus scrofa</name>
    <name type="common">Pig</name>
    <dbReference type="NCBI Taxonomy" id="9823"/>
    <lineage>
        <taxon>Eukaryota</taxon>
        <taxon>Metazoa</taxon>
        <taxon>Chordata</taxon>
        <taxon>Craniata</taxon>
        <taxon>Vertebrata</taxon>
        <taxon>Euteleostomi</taxon>
        <taxon>Mammalia</taxon>
        <taxon>Eutheria</taxon>
        <taxon>Laurasiatheria</taxon>
        <taxon>Artiodactyla</taxon>
        <taxon>Suina</taxon>
        <taxon>Suidae</taxon>
        <taxon>Sus</taxon>
    </lineage>
</organism>
<dbReference type="InterPro" id="IPR042372">
    <property type="entry name" value="IL15RA"/>
</dbReference>
<proteinExistence type="predicted"/>
<evidence type="ECO:0000256" key="1">
    <source>
        <dbReference type="SAM" id="MobiDB-lite"/>
    </source>
</evidence>
<name>A0A8D0MVM1_PIG</name>
<protein>
    <submittedName>
        <fullName evidence="2">Uncharacterized protein</fullName>
    </submittedName>
</protein>
<evidence type="ECO:0000313" key="3">
    <source>
        <dbReference type="Proteomes" id="UP000694726"/>
    </source>
</evidence>
<sequence length="174" mass="18216">MNVAHWTTPNLKCIRDPSLTRQRPASTASPASPAGVAPEPESPTPSGKEPALTSKSDPTVSAPGPGSRLMPSKPPPAGTTGVVSNAPPQAPSQTTAMAPEHAGARLSPRAVVAGEYLPLSWWRLRSGIPGARVLGSPGLCLLSQPMVISIFLCHSQSRLRYNEVTQSPVYRILA</sequence>
<dbReference type="PANTHER" id="PTHR15060">
    <property type="entry name" value="INTERLEUKIN-15 RECEPTOR SUBUNIT ALPHA"/>
    <property type="match status" value="1"/>
</dbReference>
<dbReference type="AlphaFoldDB" id="A0A8D0MVM1"/>
<dbReference type="Proteomes" id="UP000694726">
    <property type="component" value="Unplaced"/>
</dbReference>
<feature type="region of interest" description="Disordered" evidence="1">
    <location>
        <begin position="1"/>
        <end position="102"/>
    </location>
</feature>
<dbReference type="GO" id="GO:0042010">
    <property type="term" value="F:interleukin-15 receptor activity"/>
    <property type="evidence" value="ECO:0007669"/>
    <property type="project" value="InterPro"/>
</dbReference>
<feature type="compositionally biased region" description="Low complexity" evidence="1">
    <location>
        <begin position="24"/>
        <end position="39"/>
    </location>
</feature>
<dbReference type="Ensembl" id="ENSSSCT00015024708.1">
    <property type="protein sequence ID" value="ENSSSCP00015009616.1"/>
    <property type="gene ID" value="ENSSSCG00015018676.1"/>
</dbReference>
<evidence type="ECO:0000313" key="2">
    <source>
        <dbReference type="Ensembl" id="ENSSSCP00015009616.1"/>
    </source>
</evidence>